<accession>A0A6A6URC5</accession>
<proteinExistence type="predicted"/>
<keyword evidence="2" id="KW-1185">Reference proteome</keyword>
<dbReference type="EMBL" id="MU004230">
    <property type="protein sequence ID" value="KAF2674013.1"/>
    <property type="molecule type" value="Genomic_DNA"/>
</dbReference>
<evidence type="ECO:0000313" key="1">
    <source>
        <dbReference type="EMBL" id="KAF2674013.1"/>
    </source>
</evidence>
<organism evidence="1 2">
    <name type="scientific">Microthyrium microscopicum</name>
    <dbReference type="NCBI Taxonomy" id="703497"/>
    <lineage>
        <taxon>Eukaryota</taxon>
        <taxon>Fungi</taxon>
        <taxon>Dikarya</taxon>
        <taxon>Ascomycota</taxon>
        <taxon>Pezizomycotina</taxon>
        <taxon>Dothideomycetes</taxon>
        <taxon>Dothideomycetes incertae sedis</taxon>
        <taxon>Microthyriales</taxon>
        <taxon>Microthyriaceae</taxon>
        <taxon>Microthyrium</taxon>
    </lineage>
</organism>
<dbReference type="OrthoDB" id="3510794at2759"/>
<reference evidence="1" key="1">
    <citation type="journal article" date="2020" name="Stud. Mycol.">
        <title>101 Dothideomycetes genomes: a test case for predicting lifestyles and emergence of pathogens.</title>
        <authorList>
            <person name="Haridas S."/>
            <person name="Albert R."/>
            <person name="Binder M."/>
            <person name="Bloem J."/>
            <person name="Labutti K."/>
            <person name="Salamov A."/>
            <person name="Andreopoulos B."/>
            <person name="Baker S."/>
            <person name="Barry K."/>
            <person name="Bills G."/>
            <person name="Bluhm B."/>
            <person name="Cannon C."/>
            <person name="Castanera R."/>
            <person name="Culley D."/>
            <person name="Daum C."/>
            <person name="Ezra D."/>
            <person name="Gonzalez J."/>
            <person name="Henrissat B."/>
            <person name="Kuo A."/>
            <person name="Liang C."/>
            <person name="Lipzen A."/>
            <person name="Lutzoni F."/>
            <person name="Magnuson J."/>
            <person name="Mondo S."/>
            <person name="Nolan M."/>
            <person name="Ohm R."/>
            <person name="Pangilinan J."/>
            <person name="Park H.-J."/>
            <person name="Ramirez L."/>
            <person name="Alfaro M."/>
            <person name="Sun H."/>
            <person name="Tritt A."/>
            <person name="Yoshinaga Y."/>
            <person name="Zwiers L.-H."/>
            <person name="Turgeon B."/>
            <person name="Goodwin S."/>
            <person name="Spatafora J."/>
            <person name="Crous P."/>
            <person name="Grigoriev I."/>
        </authorList>
    </citation>
    <scope>NUCLEOTIDE SEQUENCE</scope>
    <source>
        <strain evidence="1">CBS 115976</strain>
    </source>
</reference>
<sequence length="214" mass="25411">MASSIGFFDLPAELRLEIYKVYLDDCGSYTPENDEEKDGKDCKHIRKVIPDFFDEAKDLLLLNRQICNEAWHIISRIVHNQEAPILFHWDTDDFHTFKRAFESVSVEQRSSFVEGKLMLVNTPLTPDRFPIKELVSILGEETSDRSICFIEAYGRERWVREWMVDGFHFEVDEEDKRLLSFSVHFTRGEGWEYFEFEGMPNWLDCIDQILRMEH</sequence>
<dbReference type="Proteomes" id="UP000799302">
    <property type="component" value="Unassembled WGS sequence"/>
</dbReference>
<evidence type="ECO:0000313" key="2">
    <source>
        <dbReference type="Proteomes" id="UP000799302"/>
    </source>
</evidence>
<dbReference type="AlphaFoldDB" id="A0A6A6URC5"/>
<name>A0A6A6URC5_9PEZI</name>
<protein>
    <submittedName>
        <fullName evidence="1">Uncharacterized protein</fullName>
    </submittedName>
</protein>
<gene>
    <name evidence="1" type="ORF">BT63DRAFT_408238</name>
</gene>